<evidence type="ECO:0000259" key="3">
    <source>
        <dbReference type="Pfam" id="PF21447"/>
    </source>
</evidence>
<dbReference type="InterPro" id="IPR050273">
    <property type="entry name" value="GppA/Ppx_hydrolase"/>
</dbReference>
<dbReference type="Pfam" id="PF02541">
    <property type="entry name" value="Ppx-GppA"/>
    <property type="match status" value="1"/>
</dbReference>
<dbReference type="SUPFAM" id="SSF109604">
    <property type="entry name" value="HD-domain/PDEase-like"/>
    <property type="match status" value="1"/>
</dbReference>
<dbReference type="Gene3D" id="3.30.420.40">
    <property type="match status" value="1"/>
</dbReference>
<keyword evidence="1" id="KW-0175">Coiled coil</keyword>
<reference evidence="4 5" key="1">
    <citation type="journal article" date="2010" name="Stand. Genomic Sci.">
        <title>Complete genome sequence of Ilyobacter polytropus type strain (CuHbu1).</title>
        <authorList>
            <person name="Sikorski J."/>
            <person name="Chertkov O."/>
            <person name="Lapidus A."/>
            <person name="Nolan M."/>
            <person name="Lucas S."/>
            <person name="Del Rio T.G."/>
            <person name="Tice H."/>
            <person name="Cheng J.F."/>
            <person name="Tapia R."/>
            <person name="Han C."/>
            <person name="Goodwin L."/>
            <person name="Pitluck S."/>
            <person name="Liolios K."/>
            <person name="Ivanova N."/>
            <person name="Mavromatis K."/>
            <person name="Mikhailova N."/>
            <person name="Pati A."/>
            <person name="Chen A."/>
            <person name="Palaniappan K."/>
            <person name="Land M."/>
            <person name="Hauser L."/>
            <person name="Chang Y.J."/>
            <person name="Jeffries C.D."/>
            <person name="Brambilla E."/>
            <person name="Yasawong M."/>
            <person name="Rohde M."/>
            <person name="Pukall R."/>
            <person name="Spring S."/>
            <person name="Goker M."/>
            <person name="Woyke T."/>
            <person name="Bristow J."/>
            <person name="Eisen J.A."/>
            <person name="Markowitz V."/>
            <person name="Hugenholtz P."/>
            <person name="Kyrpides N.C."/>
            <person name="Klenk H.P."/>
        </authorList>
    </citation>
    <scope>NUCLEOTIDE SEQUENCE [LARGE SCALE GENOMIC DNA]</scope>
    <source>
        <strain evidence="5">ATCC 51220 / DSM 2926 / LMG 16218 / CuHBu1</strain>
    </source>
</reference>
<dbReference type="AlphaFoldDB" id="E3H9K2"/>
<evidence type="ECO:0000313" key="5">
    <source>
        <dbReference type="Proteomes" id="UP000006875"/>
    </source>
</evidence>
<dbReference type="OrthoDB" id="9814545at2"/>
<dbReference type="STRING" id="572544.Ilyop_1613"/>
<dbReference type="eggNOG" id="COG0248">
    <property type="taxonomic scope" value="Bacteria"/>
</dbReference>
<dbReference type="InterPro" id="IPR043129">
    <property type="entry name" value="ATPase_NBD"/>
</dbReference>
<dbReference type="SUPFAM" id="SSF53067">
    <property type="entry name" value="Actin-like ATPase domain"/>
    <property type="match status" value="2"/>
</dbReference>
<accession>E3H9K2</accession>
<dbReference type="InterPro" id="IPR003695">
    <property type="entry name" value="Ppx_GppA_N"/>
</dbReference>
<evidence type="ECO:0000256" key="1">
    <source>
        <dbReference type="SAM" id="Coils"/>
    </source>
</evidence>
<dbReference type="PANTHER" id="PTHR30005">
    <property type="entry name" value="EXOPOLYPHOSPHATASE"/>
    <property type="match status" value="1"/>
</dbReference>
<dbReference type="HOGENOM" id="CLU_025908_4_1_0"/>
<feature type="coiled-coil region" evidence="1">
    <location>
        <begin position="223"/>
        <end position="250"/>
    </location>
</feature>
<dbReference type="Pfam" id="PF21447">
    <property type="entry name" value="Ppx-GppA_III"/>
    <property type="match status" value="1"/>
</dbReference>
<dbReference type="InterPro" id="IPR048950">
    <property type="entry name" value="Ppx_GppA_C"/>
</dbReference>
<proteinExistence type="predicted"/>
<protein>
    <submittedName>
        <fullName evidence="4">Exopolyphosphatase</fullName>
    </submittedName>
</protein>
<feature type="domain" description="Ppx/GppA phosphatase C-terminal" evidence="3">
    <location>
        <begin position="317"/>
        <end position="467"/>
    </location>
</feature>
<dbReference type="InterPro" id="IPR003607">
    <property type="entry name" value="HD/PDEase_dom"/>
</dbReference>
<feature type="domain" description="Ppx/GppA phosphatase N-terminal" evidence="2">
    <location>
        <begin position="20"/>
        <end position="242"/>
    </location>
</feature>
<sequence length="506" mass="58999">MPVISVIEISPTSVEMIICEKSKDKIKILENVMEELNIFLDSEKNNYISFGKGKKLCNILNRMRSLSKDYGVKNILTLTTSSFNSVKNLLFILDQIKIKVGLEVTVLTTFEKKKLLFKKFLIKKNEIIPPRKNTLLLNIGSATTDFFIINGKKLMINEFISTGGYKFAEIINNYELTPKESNNFIQEYIENYLNQIKKEVGRKKINSLILLGESENILTKTKGQFSNLSYEKLEEMMENLNEESFKNIAQKYSLTPIQARTTFARLSLLKYISAYFEIPAVKIFYYDTKYLMAYEHFYPKEKDLMEKELWELTIQAVIDKANKFSFDKNHSTFVQNVSKNLFDILKPLHNMDEVEKRHLELAAFLHDIGKYVNFSSHQNHSQYIIENSFIPGLTEEDLKVVGRLCYFHNIAASKYSENIDNLSGKRQMDIMKLAAILKLSVALDRSKRQKVKNIKFELKDYEIIIDITTLEDYRIETISFDHQKAFFRDVFGINPVLKINRRLYGE</sequence>
<dbReference type="PANTHER" id="PTHR30005:SF0">
    <property type="entry name" value="RETROGRADE REGULATION PROTEIN 2"/>
    <property type="match status" value="1"/>
</dbReference>
<dbReference type="EMBL" id="CP002281">
    <property type="protein sequence ID" value="ADO83391.1"/>
    <property type="molecule type" value="Genomic_DNA"/>
</dbReference>
<dbReference type="CDD" id="cd00077">
    <property type="entry name" value="HDc"/>
    <property type="match status" value="1"/>
</dbReference>
<name>E3H9K2_ILYPC</name>
<dbReference type="Proteomes" id="UP000006875">
    <property type="component" value="Chromosome"/>
</dbReference>
<dbReference type="RefSeq" id="WP_013388058.1">
    <property type="nucleotide sequence ID" value="NC_014632.1"/>
</dbReference>
<evidence type="ECO:0000313" key="4">
    <source>
        <dbReference type="EMBL" id="ADO83391.1"/>
    </source>
</evidence>
<evidence type="ECO:0000259" key="2">
    <source>
        <dbReference type="Pfam" id="PF02541"/>
    </source>
</evidence>
<dbReference type="Gene3D" id="1.10.3210.10">
    <property type="entry name" value="Hypothetical protein af1432"/>
    <property type="match status" value="1"/>
</dbReference>
<organism evidence="4 5">
    <name type="scientific">Ilyobacter polytropus (strain ATCC 51220 / DSM 2926 / LMG 16218 / CuHBu1)</name>
    <dbReference type="NCBI Taxonomy" id="572544"/>
    <lineage>
        <taxon>Bacteria</taxon>
        <taxon>Fusobacteriati</taxon>
        <taxon>Fusobacteriota</taxon>
        <taxon>Fusobacteriia</taxon>
        <taxon>Fusobacteriales</taxon>
        <taxon>Fusobacteriaceae</taxon>
        <taxon>Ilyobacter</taxon>
    </lineage>
</organism>
<gene>
    <name evidence="4" type="ordered locus">Ilyop_1613</name>
</gene>
<keyword evidence="5" id="KW-1185">Reference proteome</keyword>
<dbReference type="GO" id="GO:0016462">
    <property type="term" value="F:pyrophosphatase activity"/>
    <property type="evidence" value="ECO:0007669"/>
    <property type="project" value="TreeGrafter"/>
</dbReference>
<dbReference type="KEGG" id="ipo:Ilyop_1613"/>
<dbReference type="Gene3D" id="3.30.420.150">
    <property type="entry name" value="Exopolyphosphatase. Domain 2"/>
    <property type="match status" value="1"/>
</dbReference>